<evidence type="ECO:0000256" key="1">
    <source>
        <dbReference type="ARBA" id="ARBA00023125"/>
    </source>
</evidence>
<accession>A0A379YL07</accession>
<keyword evidence="1" id="KW-0238">DNA-binding</keyword>
<dbReference type="InterPro" id="IPR016032">
    <property type="entry name" value="Sig_transdc_resp-reg_C-effctor"/>
</dbReference>
<evidence type="ECO:0000259" key="2">
    <source>
        <dbReference type="PROSITE" id="PS50043"/>
    </source>
</evidence>
<proteinExistence type="predicted"/>
<dbReference type="EMBL" id="UGYN01000002">
    <property type="protein sequence ID" value="SUI46630.1"/>
    <property type="molecule type" value="Genomic_DNA"/>
</dbReference>
<dbReference type="GO" id="GO:0003677">
    <property type="term" value="F:DNA binding"/>
    <property type="evidence" value="ECO:0007669"/>
    <property type="project" value="UniProtKB-KW"/>
</dbReference>
<dbReference type="GO" id="GO:0006355">
    <property type="term" value="P:regulation of DNA-templated transcription"/>
    <property type="evidence" value="ECO:0007669"/>
    <property type="project" value="InterPro"/>
</dbReference>
<dbReference type="Proteomes" id="UP000255529">
    <property type="component" value="Unassembled WGS sequence"/>
</dbReference>
<dbReference type="InterPro" id="IPR036388">
    <property type="entry name" value="WH-like_DNA-bd_sf"/>
</dbReference>
<name>A0A379YL07_9GAMM</name>
<sequence length="206" mass="23657">MLGIMIKDNNAAYALGLRLGLEQAFSSCAQTVKYFDFADDAWCCDIIFQQIDPGTDCLLATPYIQQGFKGIFFPIVERDTNEKGKNEVCECLRHFPIIFRDEPLGTVVDRVVRQLECRDRVKHVEHDSIMTKSCCVCGRLRLSTNEMKVIKLLSKEYSLTRISYVLKKSVKTVFTQKKSAMKKLNLKSNQELYSFIINNKEMIGLF</sequence>
<dbReference type="PROSITE" id="PS50043">
    <property type="entry name" value="HTH_LUXR_2"/>
    <property type="match status" value="1"/>
</dbReference>
<evidence type="ECO:0000313" key="4">
    <source>
        <dbReference type="Proteomes" id="UP000255529"/>
    </source>
</evidence>
<dbReference type="CDD" id="cd06170">
    <property type="entry name" value="LuxR_C_like"/>
    <property type="match status" value="1"/>
</dbReference>
<dbReference type="SUPFAM" id="SSF46894">
    <property type="entry name" value="C-terminal effector domain of the bipartite response regulators"/>
    <property type="match status" value="1"/>
</dbReference>
<protein>
    <submittedName>
        <fullName evidence="3">Transcription factor YjjQ</fullName>
    </submittedName>
</protein>
<organism evidence="3 4">
    <name type="scientific">Serratia quinivorans</name>
    <dbReference type="NCBI Taxonomy" id="137545"/>
    <lineage>
        <taxon>Bacteria</taxon>
        <taxon>Pseudomonadati</taxon>
        <taxon>Pseudomonadota</taxon>
        <taxon>Gammaproteobacteria</taxon>
        <taxon>Enterobacterales</taxon>
        <taxon>Yersiniaceae</taxon>
        <taxon>Serratia</taxon>
    </lineage>
</organism>
<dbReference type="AlphaFoldDB" id="A0A379YL07"/>
<dbReference type="Pfam" id="PF00196">
    <property type="entry name" value="GerE"/>
    <property type="match status" value="1"/>
</dbReference>
<feature type="domain" description="HTH luxR-type" evidence="2">
    <location>
        <begin position="135"/>
        <end position="200"/>
    </location>
</feature>
<gene>
    <name evidence="3" type="primary">yjjQ_1</name>
    <name evidence="3" type="ORF">NCTC11544_00654</name>
</gene>
<dbReference type="InterPro" id="IPR000792">
    <property type="entry name" value="Tscrpt_reg_LuxR_C"/>
</dbReference>
<evidence type="ECO:0000313" key="3">
    <source>
        <dbReference type="EMBL" id="SUI46630.1"/>
    </source>
</evidence>
<dbReference type="Gene3D" id="1.10.10.10">
    <property type="entry name" value="Winged helix-like DNA-binding domain superfamily/Winged helix DNA-binding domain"/>
    <property type="match status" value="1"/>
</dbReference>
<reference evidence="3 4" key="1">
    <citation type="submission" date="2018-06" db="EMBL/GenBank/DDBJ databases">
        <authorList>
            <consortium name="Pathogen Informatics"/>
            <person name="Doyle S."/>
        </authorList>
    </citation>
    <scope>NUCLEOTIDE SEQUENCE [LARGE SCALE GENOMIC DNA]</scope>
    <source>
        <strain evidence="3 4">NCTC11544</strain>
    </source>
</reference>
<dbReference type="SMART" id="SM00421">
    <property type="entry name" value="HTH_LUXR"/>
    <property type="match status" value="1"/>
</dbReference>